<dbReference type="Gene3D" id="3.40.50.1820">
    <property type="entry name" value="alpha/beta hydrolase"/>
    <property type="match status" value="1"/>
</dbReference>
<feature type="non-terminal residue" evidence="7">
    <location>
        <position position="433"/>
    </location>
</feature>
<gene>
    <name evidence="7" type="ORF">ONB1V03_LOCUS7705</name>
</gene>
<dbReference type="SUPFAM" id="SSF53474">
    <property type="entry name" value="alpha/beta-Hydrolases"/>
    <property type="match status" value="1"/>
</dbReference>
<dbReference type="InterPro" id="IPR019819">
    <property type="entry name" value="Carboxylesterase_B_CS"/>
</dbReference>
<reference evidence="7" key="1">
    <citation type="submission" date="2020-11" db="EMBL/GenBank/DDBJ databases">
        <authorList>
            <person name="Tran Van P."/>
        </authorList>
    </citation>
    <scope>NUCLEOTIDE SEQUENCE</scope>
</reference>
<dbReference type="InterPro" id="IPR002018">
    <property type="entry name" value="CarbesteraseB"/>
</dbReference>
<dbReference type="PROSITE" id="PS00122">
    <property type="entry name" value="CARBOXYLESTERASE_B_1"/>
    <property type="match status" value="1"/>
</dbReference>
<dbReference type="PROSITE" id="PS00941">
    <property type="entry name" value="CARBOXYLESTERASE_B_2"/>
    <property type="match status" value="1"/>
</dbReference>
<keyword evidence="2" id="KW-0719">Serine esterase</keyword>
<dbReference type="AlphaFoldDB" id="A0A7R9QLX8"/>
<accession>A0A7R9QLX8</accession>
<organism evidence="7">
    <name type="scientific">Oppiella nova</name>
    <dbReference type="NCBI Taxonomy" id="334625"/>
    <lineage>
        <taxon>Eukaryota</taxon>
        <taxon>Metazoa</taxon>
        <taxon>Ecdysozoa</taxon>
        <taxon>Arthropoda</taxon>
        <taxon>Chelicerata</taxon>
        <taxon>Arachnida</taxon>
        <taxon>Acari</taxon>
        <taxon>Acariformes</taxon>
        <taxon>Sarcoptiformes</taxon>
        <taxon>Oribatida</taxon>
        <taxon>Brachypylina</taxon>
        <taxon>Oppioidea</taxon>
        <taxon>Oppiidae</taxon>
        <taxon>Oppiella</taxon>
    </lineage>
</organism>
<dbReference type="GO" id="GO:0019695">
    <property type="term" value="P:choline metabolic process"/>
    <property type="evidence" value="ECO:0007669"/>
    <property type="project" value="TreeGrafter"/>
</dbReference>
<feature type="non-terminal residue" evidence="7">
    <location>
        <position position="1"/>
    </location>
</feature>
<proteinExistence type="inferred from homology"/>
<dbReference type="InterPro" id="IPR019826">
    <property type="entry name" value="Carboxylesterase_B_AS"/>
</dbReference>
<dbReference type="InterPro" id="IPR029058">
    <property type="entry name" value="AB_hydrolase_fold"/>
</dbReference>
<keyword evidence="4" id="KW-0325">Glycoprotein</keyword>
<keyword evidence="3 5" id="KW-0378">Hydrolase</keyword>
<dbReference type="Pfam" id="PF00135">
    <property type="entry name" value="COesterase"/>
    <property type="match status" value="1"/>
</dbReference>
<dbReference type="GO" id="GO:0006581">
    <property type="term" value="P:acetylcholine catabolic process"/>
    <property type="evidence" value="ECO:0007669"/>
    <property type="project" value="TreeGrafter"/>
</dbReference>
<evidence type="ECO:0000256" key="5">
    <source>
        <dbReference type="RuleBase" id="RU361235"/>
    </source>
</evidence>
<evidence type="ECO:0000256" key="4">
    <source>
        <dbReference type="ARBA" id="ARBA00023180"/>
    </source>
</evidence>
<evidence type="ECO:0000256" key="2">
    <source>
        <dbReference type="ARBA" id="ARBA00022487"/>
    </source>
</evidence>
<evidence type="ECO:0000313" key="7">
    <source>
        <dbReference type="EMBL" id="CAD7650246.1"/>
    </source>
</evidence>
<dbReference type="GO" id="GO:0005886">
    <property type="term" value="C:plasma membrane"/>
    <property type="evidence" value="ECO:0007669"/>
    <property type="project" value="TreeGrafter"/>
</dbReference>
<protein>
    <recommendedName>
        <fullName evidence="5">Carboxylic ester hydrolase</fullName>
        <ecNumber evidence="5">3.1.1.-</ecNumber>
    </recommendedName>
</protein>
<dbReference type="Proteomes" id="UP000728032">
    <property type="component" value="Unassembled WGS sequence"/>
</dbReference>
<dbReference type="EC" id="3.1.1.-" evidence="5"/>
<keyword evidence="8" id="KW-1185">Reference proteome</keyword>
<evidence type="ECO:0000256" key="1">
    <source>
        <dbReference type="ARBA" id="ARBA00005964"/>
    </source>
</evidence>
<comment type="similarity">
    <text evidence="1 5">Belongs to the type-B carboxylesterase/lipase family.</text>
</comment>
<evidence type="ECO:0000259" key="6">
    <source>
        <dbReference type="Pfam" id="PF00135"/>
    </source>
</evidence>
<dbReference type="EMBL" id="CAJPVJ010004035">
    <property type="protein sequence ID" value="CAG2168214.1"/>
    <property type="molecule type" value="Genomic_DNA"/>
</dbReference>
<evidence type="ECO:0000256" key="3">
    <source>
        <dbReference type="ARBA" id="ARBA00022801"/>
    </source>
</evidence>
<dbReference type="EMBL" id="OC918860">
    <property type="protein sequence ID" value="CAD7650246.1"/>
    <property type="molecule type" value="Genomic_DNA"/>
</dbReference>
<dbReference type="OrthoDB" id="19653at2759"/>
<sequence>IPYAEPPVHDLRFKKPVPIKKWTQPIDATKWPNPCYQLPLIIISMKNNNFSEDCLYLNIWSPISSQSDDSLKAVMFFIHSGAFLYGTSSDEHIEGLALSAMGDVVVVTINYRLNTFGFLYTGTDESPGNMGLLDQSLALEWVNDNIRYFGGDSHRITVFGESSGAWATSLHIISPINRNLFKNAILMSGAALNYGLVVEPNIALKYWLKQSKLIGCCDELNACDEKFTKHTIQCLRDQSPEKLASIVNTFLDINDEFIGFQPLVVFDGYFLPNNSLQMNYENSFDTKVNLMIGTKADEGSPLLAIFIDPKTYHPITPTDITFNEAFNELKQISSKWVSRAPIDGQNVAKLYFTGLSDNNSQDLLRQTVGKAIGDLFSTCPTIQFAKNFYNKTNYKIAKEMPYCSKWMGVCHTYDNFPISRCREWSGMAPILCN</sequence>
<dbReference type="PANTHER" id="PTHR43918">
    <property type="entry name" value="ACETYLCHOLINESTERASE"/>
    <property type="match status" value="1"/>
</dbReference>
<dbReference type="PANTHER" id="PTHR43918:SF4">
    <property type="entry name" value="CARBOXYLIC ESTER HYDROLASE"/>
    <property type="match status" value="1"/>
</dbReference>
<evidence type="ECO:0000313" key="8">
    <source>
        <dbReference type="Proteomes" id="UP000728032"/>
    </source>
</evidence>
<dbReference type="InterPro" id="IPR050654">
    <property type="entry name" value="AChE-related_enzymes"/>
</dbReference>
<name>A0A7R9QLX8_9ACAR</name>
<feature type="domain" description="Carboxylesterase type B" evidence="6">
    <location>
        <begin position="1"/>
        <end position="416"/>
    </location>
</feature>
<dbReference type="GO" id="GO:0003990">
    <property type="term" value="F:acetylcholinesterase activity"/>
    <property type="evidence" value="ECO:0007669"/>
    <property type="project" value="TreeGrafter"/>
</dbReference>
<dbReference type="GO" id="GO:0005615">
    <property type="term" value="C:extracellular space"/>
    <property type="evidence" value="ECO:0007669"/>
    <property type="project" value="TreeGrafter"/>
</dbReference>